<feature type="compositionally biased region" description="Basic and acidic residues" evidence="5">
    <location>
        <begin position="42"/>
        <end position="58"/>
    </location>
</feature>
<organism evidence="8 9">
    <name type="scientific">Lasallia pustulata</name>
    <dbReference type="NCBI Taxonomy" id="136370"/>
    <lineage>
        <taxon>Eukaryota</taxon>
        <taxon>Fungi</taxon>
        <taxon>Dikarya</taxon>
        <taxon>Ascomycota</taxon>
        <taxon>Pezizomycotina</taxon>
        <taxon>Lecanoromycetes</taxon>
        <taxon>OSLEUM clade</taxon>
        <taxon>Umbilicariomycetidae</taxon>
        <taxon>Umbilicariales</taxon>
        <taxon>Umbilicariaceae</taxon>
        <taxon>Lasallia</taxon>
    </lineage>
</organism>
<dbReference type="InterPro" id="IPR036259">
    <property type="entry name" value="MFS_trans_sf"/>
</dbReference>
<evidence type="ECO:0000256" key="1">
    <source>
        <dbReference type="ARBA" id="ARBA00004141"/>
    </source>
</evidence>
<feature type="region of interest" description="Disordered" evidence="5">
    <location>
        <begin position="1"/>
        <end position="139"/>
    </location>
</feature>
<protein>
    <submittedName>
        <fullName evidence="8">Mfs multidrug</fullName>
    </submittedName>
</protein>
<dbReference type="InterPro" id="IPR020846">
    <property type="entry name" value="MFS_dom"/>
</dbReference>
<reference evidence="9" key="1">
    <citation type="submission" date="2017-03" db="EMBL/GenBank/DDBJ databases">
        <authorList>
            <person name="Sharma R."/>
            <person name="Thines M."/>
        </authorList>
    </citation>
    <scope>NUCLEOTIDE SEQUENCE [LARGE SCALE GENOMIC DNA]</scope>
</reference>
<dbReference type="Proteomes" id="UP000192927">
    <property type="component" value="Unassembled WGS sequence"/>
</dbReference>
<feature type="transmembrane region" description="Helical" evidence="6">
    <location>
        <begin position="240"/>
        <end position="262"/>
    </location>
</feature>
<feature type="transmembrane region" description="Helical" evidence="6">
    <location>
        <begin position="187"/>
        <end position="203"/>
    </location>
</feature>
<dbReference type="AlphaFoldDB" id="A0A1W5D5W8"/>
<feature type="transmembrane region" description="Helical" evidence="6">
    <location>
        <begin position="146"/>
        <end position="167"/>
    </location>
</feature>
<dbReference type="PROSITE" id="PS50850">
    <property type="entry name" value="MFS"/>
    <property type="match status" value="1"/>
</dbReference>
<evidence type="ECO:0000256" key="3">
    <source>
        <dbReference type="ARBA" id="ARBA00022989"/>
    </source>
</evidence>
<feature type="transmembrane region" description="Helical" evidence="6">
    <location>
        <begin position="552"/>
        <end position="573"/>
    </location>
</feature>
<feature type="transmembrane region" description="Helical" evidence="6">
    <location>
        <begin position="418"/>
        <end position="438"/>
    </location>
</feature>
<evidence type="ECO:0000313" key="8">
    <source>
        <dbReference type="EMBL" id="SLM38421.1"/>
    </source>
</evidence>
<evidence type="ECO:0000256" key="2">
    <source>
        <dbReference type="ARBA" id="ARBA00022692"/>
    </source>
</evidence>
<dbReference type="InterPro" id="IPR011701">
    <property type="entry name" value="MFS"/>
</dbReference>
<proteinExistence type="predicted"/>
<feature type="compositionally biased region" description="Basic and acidic residues" evidence="5">
    <location>
        <begin position="74"/>
        <end position="114"/>
    </location>
</feature>
<feature type="domain" description="Major facilitator superfamily (MFS) profile" evidence="7">
    <location>
        <begin position="148"/>
        <end position="580"/>
    </location>
</feature>
<dbReference type="GO" id="GO:0016020">
    <property type="term" value="C:membrane"/>
    <property type="evidence" value="ECO:0007669"/>
    <property type="project" value="UniProtKB-SubCell"/>
</dbReference>
<feature type="transmembrane region" description="Helical" evidence="6">
    <location>
        <begin position="301"/>
        <end position="323"/>
    </location>
</feature>
<feature type="transmembrane region" description="Helical" evidence="6">
    <location>
        <begin position="274"/>
        <end position="295"/>
    </location>
</feature>
<feature type="compositionally biased region" description="Acidic residues" evidence="5">
    <location>
        <begin position="59"/>
        <end position="73"/>
    </location>
</feature>
<dbReference type="Pfam" id="PF07690">
    <property type="entry name" value="MFS_1"/>
    <property type="match status" value="1"/>
</dbReference>
<feature type="transmembrane region" description="Helical" evidence="6">
    <location>
        <begin position="215"/>
        <end position="234"/>
    </location>
</feature>
<keyword evidence="4 6" id="KW-0472">Membrane</keyword>
<evidence type="ECO:0000256" key="4">
    <source>
        <dbReference type="ARBA" id="ARBA00023136"/>
    </source>
</evidence>
<dbReference type="CDD" id="cd17323">
    <property type="entry name" value="MFS_Tpo1_MDR_like"/>
    <property type="match status" value="1"/>
</dbReference>
<dbReference type="Gene3D" id="1.20.1250.20">
    <property type="entry name" value="MFS general substrate transporter like domains"/>
    <property type="match status" value="1"/>
</dbReference>
<dbReference type="PANTHER" id="PTHR23502">
    <property type="entry name" value="MAJOR FACILITATOR SUPERFAMILY"/>
    <property type="match status" value="1"/>
</dbReference>
<feature type="transmembrane region" description="Helical" evidence="6">
    <location>
        <begin position="491"/>
        <end position="511"/>
    </location>
</feature>
<sequence>MPELQPIRTGASGRSRPSRAQSLRSQSSRPTANLHRFLSGQHLDDVSVYHHEHDHQSDDNDEENTYSTDSLEEATEKEGDTDAREAGVEEVPEVREGIPDTRDLEAGRPPLEKKKTNRSIKDPNLVTWDGPDDPANPKNWDKKHKWAATLVVSSFTFISPVSSSMVAPALTAIAKEFHITSEVESQLTLSIFVLAYAIGPLFLGPLSEIYGRVPVLQLSNLFYLVFNIACGASRSKGQMIAFRFLSGLGGSAPLALGGGVLSDCWRAEERGRSISIYSLAPLLGPAVGPIAGGFITENTTWRWAFWATSIADGMIQISGLFFLRETYAPKLLHQKAEKLRKETGNTALHTEYEHPERSLANVLKHSLVRPFRLLGTQIIVQVLAVYMAYLYGLMYLVLSTFPMLWETRYHESVGIGGLNYISLGVGFFLATQISAPINDRVYKKLKKRNNGVGQPEFRVPLMVPGSMFVPIGLFLYGWSAQYHTHWIVPNIGAAIFGAGVIMGFQCIQTYLVDTYTRFAASAIGAATVLRSLAGFGFPLFAPYMYAALDYGWGNSLLGFIAVGLGMPAPILLWKYGRTLRDRSTFAAGGGS</sequence>
<feature type="transmembrane region" description="Helical" evidence="6">
    <location>
        <begin position="459"/>
        <end position="479"/>
    </location>
</feature>
<accession>A0A1W5D5W8</accession>
<dbReference type="FunFam" id="1.20.1250.20:FF:000011">
    <property type="entry name" value="MFS multidrug transporter, putative"/>
    <property type="match status" value="1"/>
</dbReference>
<keyword evidence="2 6" id="KW-0812">Transmembrane</keyword>
<evidence type="ECO:0000256" key="6">
    <source>
        <dbReference type="SAM" id="Phobius"/>
    </source>
</evidence>
<name>A0A1W5D5W8_9LECA</name>
<feature type="transmembrane region" description="Helical" evidence="6">
    <location>
        <begin position="518"/>
        <end position="540"/>
    </location>
</feature>
<comment type="subcellular location">
    <subcellularLocation>
        <location evidence="1">Membrane</location>
        <topology evidence="1">Multi-pass membrane protein</topology>
    </subcellularLocation>
</comment>
<dbReference type="GO" id="GO:0022857">
    <property type="term" value="F:transmembrane transporter activity"/>
    <property type="evidence" value="ECO:0007669"/>
    <property type="project" value="InterPro"/>
</dbReference>
<evidence type="ECO:0000256" key="5">
    <source>
        <dbReference type="SAM" id="MobiDB-lite"/>
    </source>
</evidence>
<dbReference type="SUPFAM" id="SSF103473">
    <property type="entry name" value="MFS general substrate transporter"/>
    <property type="match status" value="1"/>
</dbReference>
<feature type="transmembrane region" description="Helical" evidence="6">
    <location>
        <begin position="378"/>
        <end position="398"/>
    </location>
</feature>
<dbReference type="PANTHER" id="PTHR23502:SF60">
    <property type="entry name" value="MAJOR FACILITATOR SUPERFAMILY (MFS) PROFILE DOMAIN-CONTAINING PROTEIN-RELATED"/>
    <property type="match status" value="1"/>
</dbReference>
<dbReference type="EMBL" id="FWEW01002474">
    <property type="protein sequence ID" value="SLM38421.1"/>
    <property type="molecule type" value="Genomic_DNA"/>
</dbReference>
<evidence type="ECO:0000259" key="7">
    <source>
        <dbReference type="PROSITE" id="PS50850"/>
    </source>
</evidence>
<feature type="compositionally biased region" description="Low complexity" evidence="5">
    <location>
        <begin position="14"/>
        <end position="30"/>
    </location>
</feature>
<keyword evidence="3 6" id="KW-1133">Transmembrane helix</keyword>
<evidence type="ECO:0000313" key="9">
    <source>
        <dbReference type="Proteomes" id="UP000192927"/>
    </source>
</evidence>
<keyword evidence="9" id="KW-1185">Reference proteome</keyword>